<dbReference type="PANTHER" id="PTHR46455">
    <property type="entry name" value="SET AND MYND DOMAIN CONTAINING, ARTHROPOD-SPECIFIC, MEMBER 4, ISOFORM A"/>
    <property type="match status" value="1"/>
</dbReference>
<feature type="domain" description="MYND-type" evidence="5">
    <location>
        <begin position="13"/>
        <end position="51"/>
    </location>
</feature>
<organism evidence="7">
    <name type="scientific">Thrips palmi</name>
    <name type="common">Melon thrips</name>
    <dbReference type="NCBI Taxonomy" id="161013"/>
    <lineage>
        <taxon>Eukaryota</taxon>
        <taxon>Metazoa</taxon>
        <taxon>Ecdysozoa</taxon>
        <taxon>Arthropoda</taxon>
        <taxon>Hexapoda</taxon>
        <taxon>Insecta</taxon>
        <taxon>Pterygota</taxon>
        <taxon>Neoptera</taxon>
        <taxon>Paraneoptera</taxon>
        <taxon>Thysanoptera</taxon>
        <taxon>Terebrantia</taxon>
        <taxon>Thripoidea</taxon>
        <taxon>Thripidae</taxon>
        <taxon>Thrips</taxon>
    </lineage>
</organism>
<dbReference type="InterPro" id="IPR001214">
    <property type="entry name" value="SET_dom"/>
</dbReference>
<dbReference type="AlphaFoldDB" id="A0A6P8YQ93"/>
<dbReference type="Pfam" id="PF01753">
    <property type="entry name" value="zf-MYND"/>
    <property type="match status" value="1"/>
</dbReference>
<reference evidence="7" key="1">
    <citation type="submission" date="2025-08" db="UniProtKB">
        <authorList>
            <consortium name="RefSeq"/>
        </authorList>
    </citation>
    <scope>IDENTIFICATION</scope>
    <source>
        <tissue evidence="7">Total insect</tissue>
    </source>
</reference>
<dbReference type="PANTHER" id="PTHR46455:SF5">
    <property type="entry name" value="SET AND MYND DOMAIN CONTAINING, ARTHROPOD-SPECIFIC, MEMBER 4, ISOFORM A"/>
    <property type="match status" value="1"/>
</dbReference>
<keyword evidence="3" id="KW-0862">Zinc</keyword>
<keyword evidence="6" id="KW-1185">Reference proteome</keyword>
<dbReference type="Gene3D" id="2.170.270.10">
    <property type="entry name" value="SET domain"/>
    <property type="match status" value="1"/>
</dbReference>
<evidence type="ECO:0000256" key="4">
    <source>
        <dbReference type="PROSITE-ProRule" id="PRU00134"/>
    </source>
</evidence>
<sequence length="552" mass="63073">MDNTRWYADLRKCRRCGTSKKQTLACSRCKSVYYCSKEHQIEDWKSHRDSCGYYKVCREPSKPTCLVATRKIPKGTTIFKSEAIAIGPTGLEPACLGCLRPMIYDVMSYQCEGCGWPIDVQCQKSPLHQLECSVLQNAGFKFDKEAFLKKGGVWKDSSVWRADFRFIGFSMLVLRVLLSNRMPKLLELDAPDNHNVSLHAERSRALLEGVSLFIRNHLKLQQYDHDTICTITKVLQQALVPVTVLDDCFSLNEPRCGYGAHDSDVYYMQHSCYPNIHMLETSAEPTITYAIANVDIEPGDKLTVNKFCCNLMVSTWTRQLNYVSLTQNPCTCERCMDPTELGLHLGSVTCKKCFAMTTPNTKDWGKCNKCGYSMTPGDVGPIAFEFTKSFAACKEPNDFVKLIDTYSGPEDLFHPNHGLILSAKEAYCQSIHTNSLNKGAAFELGSRDRDQFYNYTKDLTAVSAKLKMAQREDLLYIRWLEVHSRYIIRQWFVGNITNVEAQDLIKLLMVEYREKGLAKPAHRFTELLHRNMTIEIHNHLVRLQIAERDKED</sequence>
<dbReference type="PROSITE" id="PS01360">
    <property type="entry name" value="ZF_MYND_1"/>
    <property type="match status" value="1"/>
</dbReference>
<gene>
    <name evidence="7" type="primary">LOC117644267</name>
</gene>
<dbReference type="Proteomes" id="UP000515158">
    <property type="component" value="Unplaced"/>
</dbReference>
<dbReference type="RefSeq" id="XP_034239460.1">
    <property type="nucleotide sequence ID" value="XM_034383569.1"/>
</dbReference>
<proteinExistence type="predicted"/>
<evidence type="ECO:0000256" key="3">
    <source>
        <dbReference type="ARBA" id="ARBA00022833"/>
    </source>
</evidence>
<evidence type="ECO:0000256" key="1">
    <source>
        <dbReference type="ARBA" id="ARBA00022723"/>
    </source>
</evidence>
<dbReference type="InParanoid" id="A0A6P8YQ93"/>
<dbReference type="InterPro" id="IPR002893">
    <property type="entry name" value="Znf_MYND"/>
</dbReference>
<dbReference type="OrthoDB" id="5945798at2759"/>
<dbReference type="GO" id="GO:0008270">
    <property type="term" value="F:zinc ion binding"/>
    <property type="evidence" value="ECO:0007669"/>
    <property type="project" value="UniProtKB-KW"/>
</dbReference>
<dbReference type="Gene3D" id="1.10.220.160">
    <property type="match status" value="1"/>
</dbReference>
<dbReference type="InterPro" id="IPR046341">
    <property type="entry name" value="SET_dom_sf"/>
</dbReference>
<accession>A0A6P8YQ93</accession>
<name>A0A6P8YQ93_THRPL</name>
<dbReference type="KEGG" id="tpal:117644267"/>
<keyword evidence="2 4" id="KW-0863">Zinc-finger</keyword>
<dbReference type="GeneID" id="117644267"/>
<evidence type="ECO:0000259" key="5">
    <source>
        <dbReference type="PROSITE" id="PS50865"/>
    </source>
</evidence>
<dbReference type="Pfam" id="PF00856">
    <property type="entry name" value="SET"/>
    <property type="match status" value="1"/>
</dbReference>
<dbReference type="PROSITE" id="PS50865">
    <property type="entry name" value="ZF_MYND_2"/>
    <property type="match status" value="1"/>
</dbReference>
<dbReference type="SUPFAM" id="SSF82199">
    <property type="entry name" value="SET domain"/>
    <property type="match status" value="1"/>
</dbReference>
<dbReference type="InterPro" id="IPR053010">
    <property type="entry name" value="SET_SmydA-8"/>
</dbReference>
<dbReference type="SUPFAM" id="SSF144232">
    <property type="entry name" value="HIT/MYND zinc finger-like"/>
    <property type="match status" value="1"/>
</dbReference>
<protein>
    <submittedName>
        <fullName evidence="7">Uncharacterized protein LOC117644267</fullName>
    </submittedName>
</protein>
<keyword evidence="1" id="KW-0479">Metal-binding</keyword>
<evidence type="ECO:0000256" key="2">
    <source>
        <dbReference type="ARBA" id="ARBA00022771"/>
    </source>
</evidence>
<evidence type="ECO:0000313" key="6">
    <source>
        <dbReference type="Proteomes" id="UP000515158"/>
    </source>
</evidence>
<dbReference type="Gene3D" id="6.10.140.2220">
    <property type="match status" value="2"/>
</dbReference>
<evidence type="ECO:0000313" key="7">
    <source>
        <dbReference type="RefSeq" id="XP_034239460.1"/>
    </source>
</evidence>